<dbReference type="InterPro" id="IPR031101">
    <property type="entry name" value="Ctr9"/>
</dbReference>
<feature type="repeat" description="TPR" evidence="3">
    <location>
        <begin position="114"/>
        <end position="147"/>
    </location>
</feature>
<keyword evidence="1" id="KW-0677">Repeat</keyword>
<sequence length="1276" mass="146116">MYYEEGKYQCFEALCLQAPDPITPASGPKQIRVALLDSLAGFHINQLWKSKKQQERSDLSEKVNRLLSKASDIDPNQSATWIGRALIHLARCEYNQALEEIQTAVVIQGSKDNICTFTVKANAYYSQQDYKRALHYYSEALRADPAKAPPEIRLGMGQCYFKLGNISKAKQCFSRCIQLKESCVEAYIGLELAILNERETTKEKPGTYLNHALKYSSKNPTIFNYLSDDAFKKGNIKQSLQLADVAYRCAISSSIQSFSAFLVARAHHKLQQYGEAHKYYVDSNRLYNIDRQQRGIMIEETVYGESEIERIRSESKGKKIRPHGRKDNDLPGEKDYHYCVMFGLGQSHLQRNDFKLAASCFERVISHFSLHNAKEAGMALASIKEMESDSISLREKLYYFSSARIYREEQEKANAEFIEKTRLYEEAKEKGEKVGSRPQKRQIPISQDWRSPLELASQIEATQPFRASQLLLDALYFADKAWQHSIAKFKEDKKALQEELAAKKAAGGDESAMNRDDHGDDDEADEDVQRMLELEKDFRKNSPPFISMINNYAALCALVGNWKDATQYFETALKTCTEILKHFDPIDLPESMSARLQVEQITLEYNASLVYEAEGKIDKAINFLTERRVIHPSYLRTLLRLACLHRLKGEREQAYKYAALAHRAHPRETEPLVILALLRMDESDFEGTELILRQVLRIEYTNHARKWNSFAVLTLGMMEMKKGFHAIPTPIYENDELTLYETLREKSIRNALKIFQDVLKSNKTNAWAGEAVGVCLCMLGKKEEGFRIISLVREAVNAGRGKTSNIREAIKSNASGQSELFRVHEHTVGIIFELTDEDMLEDRMHLNANIQRQSFPEPTKFPNVPYTCPYPYPLNFPPLFLHYNMACSSFELGNFIETIPLLTLSIARLNGRRDLCAEMVLAECYAHQKDWTNMHDTFTSLIDEFPDKTLIKYNYGVTCYLRANSLVLGCFRDIKQTLSDFTKWQASKADQPEPIDVEPSVLVDSDTKEVLDSLDHTLPTITLQTYRTVRTAISELETAKKQLLKSIDEFDQKISTGFSDDITSFEDILSLSQIGQTLASGSLRKGLSASTMANLSSAPAGQIVVLFLTELRNRTQTVSLKSIDVLLANCNKYNDVASTVLGKRETIQMNERIEREKEQERIKKEEEENQERIKMEEMQRLREAEEAQEHVKEMAMKWRDKEEEFKMRKLTKKRKSRKGGDDSDMERKPPSESEQSYVEHSPKPVKKRKTKKRKRLTRKAENSSSSSDDAAIFTGE</sequence>
<dbReference type="PANTHER" id="PTHR14027:SF2">
    <property type="entry name" value="RNA POLYMERASE-ASSOCIATED PROTEIN CTR9 HOMOLOG"/>
    <property type="match status" value="1"/>
</dbReference>
<feature type="region of interest" description="Disordered" evidence="4">
    <location>
        <begin position="502"/>
        <end position="524"/>
    </location>
</feature>
<feature type="compositionally biased region" description="Basic residues" evidence="4">
    <location>
        <begin position="1243"/>
        <end position="1257"/>
    </location>
</feature>
<dbReference type="InterPro" id="IPR019734">
    <property type="entry name" value="TPR_rpt"/>
</dbReference>
<dbReference type="SUPFAM" id="SSF48452">
    <property type="entry name" value="TPR-like"/>
    <property type="match status" value="3"/>
</dbReference>
<dbReference type="Pfam" id="PF14559">
    <property type="entry name" value="TPR_19"/>
    <property type="match status" value="1"/>
</dbReference>
<dbReference type="SMART" id="SM00028">
    <property type="entry name" value="TPR"/>
    <property type="match status" value="8"/>
</dbReference>
<evidence type="ECO:0000256" key="2">
    <source>
        <dbReference type="ARBA" id="ARBA00022803"/>
    </source>
</evidence>
<feature type="region of interest" description="Disordered" evidence="4">
    <location>
        <begin position="1203"/>
        <end position="1276"/>
    </location>
</feature>
<keyword evidence="2 3" id="KW-0802">TPR repeat</keyword>
<keyword evidence="6" id="KW-1185">Reference proteome</keyword>
<comment type="caution">
    <text evidence="5">The sequence shown here is derived from an EMBL/GenBank/DDBJ whole genome shotgun (WGS) entry which is preliminary data.</text>
</comment>
<feature type="repeat" description="TPR" evidence="3">
    <location>
        <begin position="150"/>
        <end position="183"/>
    </location>
</feature>
<evidence type="ECO:0000256" key="3">
    <source>
        <dbReference type="PROSITE-ProRule" id="PRU00339"/>
    </source>
</evidence>
<protein>
    <submittedName>
        <fullName evidence="5">RNA polymerase-associated protein CTR9 like protein</fullName>
    </submittedName>
</protein>
<dbReference type="PANTHER" id="PTHR14027">
    <property type="entry name" value="RNA POLYMERASE-ASSOCIATED PROTEIN CTR9"/>
    <property type="match status" value="1"/>
</dbReference>
<gene>
    <name evidence="5" type="ORF">BLNAU_6328</name>
</gene>
<dbReference type="Proteomes" id="UP001281761">
    <property type="component" value="Unassembled WGS sequence"/>
</dbReference>
<dbReference type="InterPro" id="IPR011990">
    <property type="entry name" value="TPR-like_helical_dom_sf"/>
</dbReference>
<reference evidence="5 6" key="1">
    <citation type="journal article" date="2022" name="bioRxiv">
        <title>Genomics of Preaxostyla Flagellates Illuminates Evolutionary Transitions and the Path Towards Mitochondrial Loss.</title>
        <authorList>
            <person name="Novak L.V.F."/>
            <person name="Treitli S.C."/>
            <person name="Pyrih J."/>
            <person name="Halakuc P."/>
            <person name="Pipaliya S.V."/>
            <person name="Vacek V."/>
            <person name="Brzon O."/>
            <person name="Soukal P."/>
            <person name="Eme L."/>
            <person name="Dacks J.B."/>
            <person name="Karnkowska A."/>
            <person name="Elias M."/>
            <person name="Hampl V."/>
        </authorList>
    </citation>
    <scope>NUCLEOTIDE SEQUENCE [LARGE SCALE GENOMIC DNA]</scope>
    <source>
        <strain evidence="5">NAU3</strain>
        <tissue evidence="5">Gut</tissue>
    </source>
</reference>
<dbReference type="PROSITE" id="PS50005">
    <property type="entry name" value="TPR"/>
    <property type="match status" value="2"/>
</dbReference>
<dbReference type="EMBL" id="JARBJD010000035">
    <property type="protein sequence ID" value="KAK2958825.1"/>
    <property type="molecule type" value="Genomic_DNA"/>
</dbReference>
<accession>A0ABQ9Y506</accession>
<evidence type="ECO:0000313" key="5">
    <source>
        <dbReference type="EMBL" id="KAK2958825.1"/>
    </source>
</evidence>
<feature type="compositionally biased region" description="Basic residues" evidence="4">
    <location>
        <begin position="1208"/>
        <end position="1217"/>
    </location>
</feature>
<evidence type="ECO:0000313" key="6">
    <source>
        <dbReference type="Proteomes" id="UP001281761"/>
    </source>
</evidence>
<organism evidence="5 6">
    <name type="scientific">Blattamonas nauphoetae</name>
    <dbReference type="NCBI Taxonomy" id="2049346"/>
    <lineage>
        <taxon>Eukaryota</taxon>
        <taxon>Metamonada</taxon>
        <taxon>Preaxostyla</taxon>
        <taxon>Oxymonadida</taxon>
        <taxon>Blattamonas</taxon>
    </lineage>
</organism>
<evidence type="ECO:0000256" key="4">
    <source>
        <dbReference type="SAM" id="MobiDB-lite"/>
    </source>
</evidence>
<feature type="compositionally biased region" description="Basic and acidic residues" evidence="4">
    <location>
        <begin position="1218"/>
        <end position="1231"/>
    </location>
</feature>
<proteinExistence type="predicted"/>
<feature type="compositionally biased region" description="Low complexity" evidence="4">
    <location>
        <begin position="1263"/>
        <end position="1276"/>
    </location>
</feature>
<dbReference type="Gene3D" id="1.25.40.10">
    <property type="entry name" value="Tetratricopeptide repeat domain"/>
    <property type="match status" value="3"/>
</dbReference>
<name>A0ABQ9Y506_9EUKA</name>
<evidence type="ECO:0000256" key="1">
    <source>
        <dbReference type="ARBA" id="ARBA00022737"/>
    </source>
</evidence>
<feature type="region of interest" description="Disordered" evidence="4">
    <location>
        <begin position="1152"/>
        <end position="1171"/>
    </location>
</feature>